<dbReference type="Proteomes" id="UP000030758">
    <property type="component" value="Unassembled WGS sequence"/>
</dbReference>
<reference evidence="2 3" key="1">
    <citation type="journal article" date="2014" name="Nat. Genet.">
        <title>Genome and transcriptome of the porcine whipworm Trichuris suis.</title>
        <authorList>
            <person name="Jex A.R."/>
            <person name="Nejsum P."/>
            <person name="Schwarz E.M."/>
            <person name="Hu L."/>
            <person name="Young N.D."/>
            <person name="Hall R.S."/>
            <person name="Korhonen P.K."/>
            <person name="Liao S."/>
            <person name="Thamsborg S."/>
            <person name="Xia J."/>
            <person name="Xu P."/>
            <person name="Wang S."/>
            <person name="Scheerlinck J.P."/>
            <person name="Hofmann A."/>
            <person name="Sternberg P.W."/>
            <person name="Wang J."/>
            <person name="Gasser R.B."/>
        </authorList>
    </citation>
    <scope>NUCLEOTIDE SEQUENCE [LARGE SCALE GENOMIC DNA]</scope>
    <source>
        <strain evidence="2">DCEP-RM93F</strain>
        <strain evidence="1">DCEP-RM93M</strain>
    </source>
</reference>
<evidence type="ECO:0000313" key="3">
    <source>
        <dbReference type="Proteomes" id="UP000030764"/>
    </source>
</evidence>
<evidence type="ECO:0000313" key="2">
    <source>
        <dbReference type="EMBL" id="KFD72555.1"/>
    </source>
</evidence>
<gene>
    <name evidence="1" type="ORF">M513_04005</name>
    <name evidence="2" type="ORF">M514_04005</name>
</gene>
<dbReference type="EMBL" id="KL363202">
    <property type="protein sequence ID" value="KFD55087.1"/>
    <property type="molecule type" value="Genomic_DNA"/>
</dbReference>
<accession>A0A085NSV9</accession>
<dbReference type="EMBL" id="KL367477">
    <property type="protein sequence ID" value="KFD72555.1"/>
    <property type="molecule type" value="Genomic_DNA"/>
</dbReference>
<sequence>MAKVKKISLQQCHAADGQTKFPSFTVPMSACTKDILHRSLAIMAATNEAELARTLTLGRNNYIMWRTSQAYKFHGELIIRIAS</sequence>
<dbReference type="AlphaFoldDB" id="A0A085NSV9"/>
<evidence type="ECO:0000313" key="1">
    <source>
        <dbReference type="EMBL" id="KFD55087.1"/>
    </source>
</evidence>
<keyword evidence="3" id="KW-1185">Reference proteome</keyword>
<organism evidence="2">
    <name type="scientific">Trichuris suis</name>
    <name type="common">pig whipworm</name>
    <dbReference type="NCBI Taxonomy" id="68888"/>
    <lineage>
        <taxon>Eukaryota</taxon>
        <taxon>Metazoa</taxon>
        <taxon>Ecdysozoa</taxon>
        <taxon>Nematoda</taxon>
        <taxon>Enoplea</taxon>
        <taxon>Dorylaimia</taxon>
        <taxon>Trichinellida</taxon>
        <taxon>Trichuridae</taxon>
        <taxon>Trichuris</taxon>
    </lineage>
</organism>
<name>A0A085NSV9_9BILA</name>
<dbReference type="Proteomes" id="UP000030764">
    <property type="component" value="Unassembled WGS sequence"/>
</dbReference>
<proteinExistence type="predicted"/>
<protein>
    <submittedName>
        <fullName evidence="2">Uncharacterized protein</fullName>
    </submittedName>
</protein>